<proteinExistence type="inferred from homology"/>
<gene>
    <name evidence="6" type="ORF">METZ01_LOCUS239212</name>
</gene>
<evidence type="ECO:0000256" key="1">
    <source>
        <dbReference type="ARBA" id="ARBA00008857"/>
    </source>
</evidence>
<dbReference type="InterPro" id="IPR050090">
    <property type="entry name" value="Tyrosine_recombinase_XerCD"/>
</dbReference>
<dbReference type="InterPro" id="IPR057084">
    <property type="entry name" value="Int_N"/>
</dbReference>
<dbReference type="PANTHER" id="PTHR30349">
    <property type="entry name" value="PHAGE INTEGRASE-RELATED"/>
    <property type="match status" value="1"/>
</dbReference>
<feature type="non-terminal residue" evidence="6">
    <location>
        <position position="243"/>
    </location>
</feature>
<feature type="domain" description="Core-binding (CB)" evidence="5">
    <location>
        <begin position="21"/>
        <end position="101"/>
    </location>
</feature>
<dbReference type="SUPFAM" id="SSF56349">
    <property type="entry name" value="DNA breaking-rejoining enzymes"/>
    <property type="match status" value="1"/>
</dbReference>
<evidence type="ECO:0000256" key="2">
    <source>
        <dbReference type="ARBA" id="ARBA00023125"/>
    </source>
</evidence>
<evidence type="ECO:0000259" key="5">
    <source>
        <dbReference type="PROSITE" id="PS51900"/>
    </source>
</evidence>
<comment type="similarity">
    <text evidence="1">Belongs to the 'phage' integrase family.</text>
</comment>
<dbReference type="InterPro" id="IPR013762">
    <property type="entry name" value="Integrase-like_cat_sf"/>
</dbReference>
<evidence type="ECO:0008006" key="7">
    <source>
        <dbReference type="Google" id="ProtNLM"/>
    </source>
</evidence>
<feature type="domain" description="Tyr recombinase" evidence="4">
    <location>
        <begin position="122"/>
        <end position="243"/>
    </location>
</feature>
<dbReference type="InterPro" id="IPR044068">
    <property type="entry name" value="CB"/>
</dbReference>
<name>A0A382HGF1_9ZZZZ</name>
<dbReference type="PROSITE" id="PS51900">
    <property type="entry name" value="CB"/>
    <property type="match status" value="1"/>
</dbReference>
<accession>A0A382HGF1</accession>
<dbReference type="GO" id="GO:0015074">
    <property type="term" value="P:DNA integration"/>
    <property type="evidence" value="ECO:0007669"/>
    <property type="project" value="InterPro"/>
</dbReference>
<dbReference type="PROSITE" id="PS51898">
    <property type="entry name" value="TYR_RECOMBINASE"/>
    <property type="match status" value="1"/>
</dbReference>
<dbReference type="AlphaFoldDB" id="A0A382HGF1"/>
<dbReference type="Gene3D" id="1.10.443.10">
    <property type="entry name" value="Intergrase catalytic core"/>
    <property type="match status" value="1"/>
</dbReference>
<dbReference type="InterPro" id="IPR011010">
    <property type="entry name" value="DNA_brk_join_enz"/>
</dbReference>
<sequence length="243" mass="28156">MEAKWKDEIWNQQAFDVEPERSFMELMLNYLTETAAVKRSHDTDVNRTRNLHGFFGKDFVLNNLSKSHVSEYINSRRDDGVSDKTINKELSLLSTAIKHAQENWEWNLSNPISGKRLEELEGPYRFLSREEAKALIVEAGEGLPVGNGHLPKYLKDFIILGLHTGCRSGELLGLEWNRVDLQNSRIRLEAKHTKSKKARTVPLNRNAREVLLNRKREQARQSMDTPYVFAHTNPRWFGQRIGE</sequence>
<dbReference type="PANTHER" id="PTHR30349:SF64">
    <property type="entry name" value="PROPHAGE INTEGRASE INTD-RELATED"/>
    <property type="match status" value="1"/>
</dbReference>
<organism evidence="6">
    <name type="scientific">marine metagenome</name>
    <dbReference type="NCBI Taxonomy" id="408172"/>
    <lineage>
        <taxon>unclassified sequences</taxon>
        <taxon>metagenomes</taxon>
        <taxon>ecological metagenomes</taxon>
    </lineage>
</organism>
<evidence type="ECO:0000259" key="4">
    <source>
        <dbReference type="PROSITE" id="PS51898"/>
    </source>
</evidence>
<dbReference type="Pfam" id="PF00589">
    <property type="entry name" value="Phage_integrase"/>
    <property type="match status" value="1"/>
</dbReference>
<keyword evidence="3" id="KW-0233">DNA recombination</keyword>
<dbReference type="GO" id="GO:0006310">
    <property type="term" value="P:DNA recombination"/>
    <property type="evidence" value="ECO:0007669"/>
    <property type="project" value="UniProtKB-KW"/>
</dbReference>
<dbReference type="CDD" id="cd00796">
    <property type="entry name" value="INT_Rci_Hp1_C"/>
    <property type="match status" value="1"/>
</dbReference>
<reference evidence="6" key="1">
    <citation type="submission" date="2018-05" db="EMBL/GenBank/DDBJ databases">
        <authorList>
            <person name="Lanie J.A."/>
            <person name="Ng W.-L."/>
            <person name="Kazmierczak K.M."/>
            <person name="Andrzejewski T.M."/>
            <person name="Davidsen T.M."/>
            <person name="Wayne K.J."/>
            <person name="Tettelin H."/>
            <person name="Glass J.I."/>
            <person name="Rusch D."/>
            <person name="Podicherti R."/>
            <person name="Tsui H.-C.T."/>
            <person name="Winkler M.E."/>
        </authorList>
    </citation>
    <scope>NUCLEOTIDE SEQUENCE</scope>
</reference>
<protein>
    <recommendedName>
        <fullName evidence="7">Tyr recombinase domain-containing protein</fullName>
    </recommendedName>
</protein>
<dbReference type="EMBL" id="UINC01061124">
    <property type="protein sequence ID" value="SVB86358.1"/>
    <property type="molecule type" value="Genomic_DNA"/>
</dbReference>
<dbReference type="Gene3D" id="1.10.150.130">
    <property type="match status" value="1"/>
</dbReference>
<evidence type="ECO:0000313" key="6">
    <source>
        <dbReference type="EMBL" id="SVB86358.1"/>
    </source>
</evidence>
<dbReference type="InterPro" id="IPR010998">
    <property type="entry name" value="Integrase_recombinase_N"/>
</dbReference>
<evidence type="ECO:0000256" key="3">
    <source>
        <dbReference type="ARBA" id="ARBA00023172"/>
    </source>
</evidence>
<keyword evidence="2" id="KW-0238">DNA-binding</keyword>
<dbReference type="InterPro" id="IPR002104">
    <property type="entry name" value="Integrase_catalytic"/>
</dbReference>
<dbReference type="Pfam" id="PF24624">
    <property type="entry name" value="Int_N"/>
    <property type="match status" value="1"/>
</dbReference>
<dbReference type="GO" id="GO:0003677">
    <property type="term" value="F:DNA binding"/>
    <property type="evidence" value="ECO:0007669"/>
    <property type="project" value="UniProtKB-KW"/>
</dbReference>